<dbReference type="EMBL" id="FOIQ01000003">
    <property type="protein sequence ID" value="SEW06112.1"/>
    <property type="molecule type" value="Genomic_DNA"/>
</dbReference>
<proteinExistence type="predicted"/>
<gene>
    <name evidence="2" type="ORF">SAMN04487850_1403</name>
</gene>
<sequence length="191" mass="21989">MDQTNRPNFRTSGSVGDAFLHSCLGKLLILMAIVLVLLIVAYFTAPTEKEMRAEMNDNIMQCMEMNDSIRGDKIDDYVHNIGFIFTKADSTKVGQEWKETFDKYNRLEVYRHTFYSTAYVYNNIRAEGTRVGFGIFGLVIPTSNFNDFLLHVGPMHKGYDQKLIRTTVIPDNDLGSNPNIQEFHYRRNPDD</sequence>
<evidence type="ECO:0000313" key="2">
    <source>
        <dbReference type="EMBL" id="SEW06112.1"/>
    </source>
</evidence>
<keyword evidence="3" id="KW-1185">Reference proteome</keyword>
<feature type="transmembrane region" description="Helical" evidence="1">
    <location>
        <begin position="27"/>
        <end position="45"/>
    </location>
</feature>
<reference evidence="2 3" key="1">
    <citation type="submission" date="2016-10" db="EMBL/GenBank/DDBJ databases">
        <authorList>
            <person name="de Groot N.N."/>
        </authorList>
    </citation>
    <scope>NUCLEOTIDE SEQUENCE [LARGE SCALE GENOMIC DNA]</scope>
    <source>
        <strain evidence="2 3">TC2-24</strain>
    </source>
</reference>
<keyword evidence="1" id="KW-0812">Transmembrane</keyword>
<evidence type="ECO:0000313" key="3">
    <source>
        <dbReference type="Proteomes" id="UP000199373"/>
    </source>
</evidence>
<evidence type="ECO:0000256" key="1">
    <source>
        <dbReference type="SAM" id="Phobius"/>
    </source>
</evidence>
<name>A0A1I0NWS9_9BACT</name>
<dbReference type="Proteomes" id="UP000199373">
    <property type="component" value="Unassembled WGS sequence"/>
</dbReference>
<dbReference type="AlphaFoldDB" id="A0A1I0NWS9"/>
<keyword evidence="1" id="KW-0472">Membrane</keyword>
<accession>A0A1I0NWS9</accession>
<organism evidence="2 3">
    <name type="scientific">Prevotella aff. ruminicola Tc2-24</name>
    <dbReference type="NCBI Taxonomy" id="81582"/>
    <lineage>
        <taxon>Bacteria</taxon>
        <taxon>Pseudomonadati</taxon>
        <taxon>Bacteroidota</taxon>
        <taxon>Bacteroidia</taxon>
        <taxon>Bacteroidales</taxon>
        <taxon>Prevotellaceae</taxon>
        <taxon>Prevotella</taxon>
    </lineage>
</organism>
<protein>
    <submittedName>
        <fullName evidence="2">Uncharacterized protein</fullName>
    </submittedName>
</protein>
<keyword evidence="1" id="KW-1133">Transmembrane helix</keyword>